<feature type="domain" description="EamA" evidence="7">
    <location>
        <begin position="149"/>
        <end position="300"/>
    </location>
</feature>
<feature type="transmembrane region" description="Helical" evidence="6">
    <location>
        <begin position="221"/>
        <end position="243"/>
    </location>
</feature>
<comment type="subcellular location">
    <subcellularLocation>
        <location evidence="1">Cell membrane</location>
        <topology evidence="1">Multi-pass membrane protein</topology>
    </subcellularLocation>
</comment>
<dbReference type="InterPro" id="IPR037185">
    <property type="entry name" value="EmrE-like"/>
</dbReference>
<keyword evidence="9" id="KW-1185">Reference proteome</keyword>
<dbReference type="GO" id="GO:0005886">
    <property type="term" value="C:plasma membrane"/>
    <property type="evidence" value="ECO:0007669"/>
    <property type="project" value="UniProtKB-SubCell"/>
</dbReference>
<evidence type="ECO:0000259" key="7">
    <source>
        <dbReference type="Pfam" id="PF00892"/>
    </source>
</evidence>
<reference evidence="8 9" key="1">
    <citation type="submission" date="2017-02" db="EMBL/GenBank/DDBJ databases">
        <authorList>
            <person name="Peterson S.W."/>
        </authorList>
    </citation>
    <scope>NUCLEOTIDE SEQUENCE [LARGE SCALE GENOMIC DNA]</scope>
    <source>
        <strain evidence="8 9">ATCC BAA-908</strain>
    </source>
</reference>
<keyword evidence="4 6" id="KW-1133">Transmembrane helix</keyword>
<dbReference type="InterPro" id="IPR000620">
    <property type="entry name" value="EamA_dom"/>
</dbReference>
<feature type="transmembrane region" description="Helical" evidence="6">
    <location>
        <begin position="148"/>
        <end position="168"/>
    </location>
</feature>
<feature type="transmembrane region" description="Helical" evidence="6">
    <location>
        <begin position="93"/>
        <end position="111"/>
    </location>
</feature>
<accession>A0A1T4JHE5</accession>
<evidence type="ECO:0000313" key="9">
    <source>
        <dbReference type="Proteomes" id="UP000190423"/>
    </source>
</evidence>
<evidence type="ECO:0000256" key="2">
    <source>
        <dbReference type="ARBA" id="ARBA00022475"/>
    </source>
</evidence>
<dbReference type="RefSeq" id="WP_078932009.1">
    <property type="nucleotide sequence ID" value="NZ_FUWG01000002.1"/>
</dbReference>
<evidence type="ECO:0000256" key="3">
    <source>
        <dbReference type="ARBA" id="ARBA00022692"/>
    </source>
</evidence>
<feature type="transmembrane region" description="Helical" evidence="6">
    <location>
        <begin position="180"/>
        <end position="201"/>
    </location>
</feature>
<protein>
    <submittedName>
        <fullName evidence="8">Permease of the drug/metabolite transporter (DMT) superfamily</fullName>
    </submittedName>
</protein>
<keyword evidence="3 6" id="KW-0812">Transmembrane</keyword>
<gene>
    <name evidence="8" type="ORF">SAMN02745149_00086</name>
</gene>
<dbReference type="SUPFAM" id="SSF103481">
    <property type="entry name" value="Multidrug resistance efflux transporter EmrE"/>
    <property type="match status" value="2"/>
</dbReference>
<proteinExistence type="predicted"/>
<dbReference type="EMBL" id="FUWG01000002">
    <property type="protein sequence ID" value="SJZ29584.1"/>
    <property type="molecule type" value="Genomic_DNA"/>
</dbReference>
<evidence type="ECO:0000256" key="5">
    <source>
        <dbReference type="ARBA" id="ARBA00023136"/>
    </source>
</evidence>
<feature type="transmembrane region" description="Helical" evidence="6">
    <location>
        <begin position="255"/>
        <end position="277"/>
    </location>
</feature>
<dbReference type="OrthoDB" id="9804865at2"/>
<dbReference type="PANTHER" id="PTHR42920:SF5">
    <property type="entry name" value="EAMA DOMAIN-CONTAINING PROTEIN"/>
    <property type="match status" value="1"/>
</dbReference>
<feature type="transmembrane region" description="Helical" evidence="6">
    <location>
        <begin position="30"/>
        <end position="51"/>
    </location>
</feature>
<name>A0A1T4JHE5_TREPO</name>
<feature type="transmembrane region" description="Helical" evidence="6">
    <location>
        <begin position="63"/>
        <end position="81"/>
    </location>
</feature>
<sequence>MIQVLSGLCCLIAAAVWGFAFVVVKDSLAYISPLYMVAFRFSIAAVVMMIVFFQRLKRINKAYLLKAGLVGVFLFLGYLTQTVGCNFTTPGKNAFFTTVYVVIIPFLCWAVMKKRPKWFVFAAVFIQIAGIGFLSLGEDIRDGIRLNAGDVLTLACGVFFALQMFWQGAFSKTGEETDPFLYALIEFAVAALLGWLCAPFYDMKTSAFTLQIQPFPVELMQNTRCIVSVLYLGLGSTALAFAMQNIGLKYLNPSLATILLSFESVFGMLFSILIPVNGVRESLSPWGAVGCVLIFIAVLLAQKTS</sequence>
<feature type="transmembrane region" description="Helical" evidence="6">
    <location>
        <begin position="283"/>
        <end position="301"/>
    </location>
</feature>
<keyword evidence="2" id="KW-1003">Cell membrane</keyword>
<dbReference type="GeneID" id="78315409"/>
<dbReference type="Pfam" id="PF00892">
    <property type="entry name" value="EamA"/>
    <property type="match status" value="2"/>
</dbReference>
<evidence type="ECO:0000313" key="8">
    <source>
        <dbReference type="EMBL" id="SJZ29584.1"/>
    </source>
</evidence>
<feature type="domain" description="EamA" evidence="7">
    <location>
        <begin position="8"/>
        <end position="135"/>
    </location>
</feature>
<organism evidence="8 9">
    <name type="scientific">Treponema porcinum</name>
    <dbReference type="NCBI Taxonomy" id="261392"/>
    <lineage>
        <taxon>Bacteria</taxon>
        <taxon>Pseudomonadati</taxon>
        <taxon>Spirochaetota</taxon>
        <taxon>Spirochaetia</taxon>
        <taxon>Spirochaetales</taxon>
        <taxon>Treponemataceae</taxon>
        <taxon>Treponema</taxon>
    </lineage>
</organism>
<evidence type="ECO:0000256" key="6">
    <source>
        <dbReference type="SAM" id="Phobius"/>
    </source>
</evidence>
<dbReference type="STRING" id="261392.SAMN02745149_00086"/>
<dbReference type="PANTHER" id="PTHR42920">
    <property type="entry name" value="OS03G0707200 PROTEIN-RELATED"/>
    <property type="match status" value="1"/>
</dbReference>
<evidence type="ECO:0000256" key="4">
    <source>
        <dbReference type="ARBA" id="ARBA00022989"/>
    </source>
</evidence>
<dbReference type="InterPro" id="IPR051258">
    <property type="entry name" value="Diverse_Substrate_Transporter"/>
</dbReference>
<dbReference type="Proteomes" id="UP000190423">
    <property type="component" value="Unassembled WGS sequence"/>
</dbReference>
<dbReference type="AlphaFoldDB" id="A0A1T4JHE5"/>
<keyword evidence="5 6" id="KW-0472">Membrane</keyword>
<feature type="transmembrane region" description="Helical" evidence="6">
    <location>
        <begin position="118"/>
        <end position="136"/>
    </location>
</feature>
<evidence type="ECO:0000256" key="1">
    <source>
        <dbReference type="ARBA" id="ARBA00004651"/>
    </source>
</evidence>